<name>A0A5B7K258_PORTR</name>
<gene>
    <name evidence="1" type="ORF">E2C01_096496</name>
</gene>
<dbReference type="AlphaFoldDB" id="A0A5B7K258"/>
<organism evidence="1 2">
    <name type="scientific">Portunus trituberculatus</name>
    <name type="common">Swimming crab</name>
    <name type="synonym">Neptunus trituberculatus</name>
    <dbReference type="NCBI Taxonomy" id="210409"/>
    <lineage>
        <taxon>Eukaryota</taxon>
        <taxon>Metazoa</taxon>
        <taxon>Ecdysozoa</taxon>
        <taxon>Arthropoda</taxon>
        <taxon>Crustacea</taxon>
        <taxon>Multicrustacea</taxon>
        <taxon>Malacostraca</taxon>
        <taxon>Eumalacostraca</taxon>
        <taxon>Eucarida</taxon>
        <taxon>Decapoda</taxon>
        <taxon>Pleocyemata</taxon>
        <taxon>Brachyura</taxon>
        <taxon>Eubrachyura</taxon>
        <taxon>Portunoidea</taxon>
        <taxon>Portunidae</taxon>
        <taxon>Portuninae</taxon>
        <taxon>Portunus</taxon>
    </lineage>
</organism>
<evidence type="ECO:0000313" key="1">
    <source>
        <dbReference type="EMBL" id="MPD00986.1"/>
    </source>
</evidence>
<keyword evidence="2" id="KW-1185">Reference proteome</keyword>
<proteinExistence type="predicted"/>
<evidence type="ECO:0000313" key="2">
    <source>
        <dbReference type="Proteomes" id="UP000324222"/>
    </source>
</evidence>
<comment type="caution">
    <text evidence="1">The sequence shown here is derived from an EMBL/GenBank/DDBJ whole genome shotgun (WGS) entry which is preliminary data.</text>
</comment>
<reference evidence="1 2" key="1">
    <citation type="submission" date="2019-05" db="EMBL/GenBank/DDBJ databases">
        <title>Another draft genome of Portunus trituberculatus and its Hox gene families provides insights of decapod evolution.</title>
        <authorList>
            <person name="Jeong J.-H."/>
            <person name="Song I."/>
            <person name="Kim S."/>
            <person name="Choi T."/>
            <person name="Kim D."/>
            <person name="Ryu S."/>
            <person name="Kim W."/>
        </authorList>
    </citation>
    <scope>NUCLEOTIDE SEQUENCE [LARGE SCALE GENOMIC DNA]</scope>
    <source>
        <tissue evidence="1">Muscle</tissue>
    </source>
</reference>
<accession>A0A5B7K258</accession>
<protein>
    <submittedName>
        <fullName evidence="1">Uncharacterized protein</fullName>
    </submittedName>
</protein>
<dbReference type="EMBL" id="VSRR010125273">
    <property type="protein sequence ID" value="MPD00986.1"/>
    <property type="molecule type" value="Genomic_DNA"/>
</dbReference>
<sequence length="51" mass="5844">MFVFLPPRQEVWSGRRKSRSLSTVCLRRSFVIRTPTAQRSSRSSQSCVALS</sequence>
<dbReference type="Proteomes" id="UP000324222">
    <property type="component" value="Unassembled WGS sequence"/>
</dbReference>